<feature type="region of interest" description="Disordered" evidence="1">
    <location>
        <begin position="226"/>
        <end position="247"/>
    </location>
</feature>
<gene>
    <name evidence="2" type="ORF">EDS130_LOCUS20529</name>
</gene>
<name>A0A814PWC8_ADIRI</name>
<dbReference type="Proteomes" id="UP000663852">
    <property type="component" value="Unassembled WGS sequence"/>
</dbReference>
<evidence type="ECO:0000313" key="3">
    <source>
        <dbReference type="Proteomes" id="UP000663852"/>
    </source>
</evidence>
<sequence length="247" mass="27756">MSKYENTGITISSIIILHGLSSVTPVHVKSVLKSSRAKNERPPITRQENQFGNKSVNFHEQVEVKLRTPTPNSRHDLQVSNPFRSHSSTNDADNDDSSSLGTSIPSPDEIHHPVLQRNHPNTFWHKNNSVTILPTDEYGLDHPDVYASQTSINAPGRTFRIRRRVQSVEPKPSETILPVASTHRPKVQSASFSVQRPLPNTNAVLVEHRTPMSSMDSAPQPAYYAFTRRPVDNTRSRRTKNSTIDEK</sequence>
<dbReference type="AlphaFoldDB" id="A0A814PWC8"/>
<evidence type="ECO:0000256" key="1">
    <source>
        <dbReference type="SAM" id="MobiDB-lite"/>
    </source>
</evidence>
<organism evidence="2 3">
    <name type="scientific">Adineta ricciae</name>
    <name type="common">Rotifer</name>
    <dbReference type="NCBI Taxonomy" id="249248"/>
    <lineage>
        <taxon>Eukaryota</taxon>
        <taxon>Metazoa</taxon>
        <taxon>Spiralia</taxon>
        <taxon>Gnathifera</taxon>
        <taxon>Rotifera</taxon>
        <taxon>Eurotatoria</taxon>
        <taxon>Bdelloidea</taxon>
        <taxon>Adinetida</taxon>
        <taxon>Adinetidae</taxon>
        <taxon>Adineta</taxon>
    </lineage>
</organism>
<feature type="region of interest" description="Disordered" evidence="1">
    <location>
        <begin position="33"/>
        <end position="114"/>
    </location>
</feature>
<dbReference type="OrthoDB" id="10058828at2759"/>
<evidence type="ECO:0000313" key="2">
    <source>
        <dbReference type="EMBL" id="CAF1111376.1"/>
    </source>
</evidence>
<feature type="compositionally biased region" description="Polar residues" evidence="1">
    <location>
        <begin position="46"/>
        <end position="58"/>
    </location>
</feature>
<protein>
    <submittedName>
        <fullName evidence="2">Uncharacterized protein</fullName>
    </submittedName>
</protein>
<reference evidence="2" key="1">
    <citation type="submission" date="2021-02" db="EMBL/GenBank/DDBJ databases">
        <authorList>
            <person name="Nowell W R."/>
        </authorList>
    </citation>
    <scope>NUCLEOTIDE SEQUENCE</scope>
</reference>
<accession>A0A814PWC8</accession>
<comment type="caution">
    <text evidence="2">The sequence shown here is derived from an EMBL/GenBank/DDBJ whole genome shotgun (WGS) entry which is preliminary data.</text>
</comment>
<proteinExistence type="predicted"/>
<dbReference type="EMBL" id="CAJNOJ010000101">
    <property type="protein sequence ID" value="CAF1111376.1"/>
    <property type="molecule type" value="Genomic_DNA"/>
</dbReference>